<organism evidence="1 2">
    <name type="scientific">Zopfia rhizophila CBS 207.26</name>
    <dbReference type="NCBI Taxonomy" id="1314779"/>
    <lineage>
        <taxon>Eukaryota</taxon>
        <taxon>Fungi</taxon>
        <taxon>Dikarya</taxon>
        <taxon>Ascomycota</taxon>
        <taxon>Pezizomycotina</taxon>
        <taxon>Dothideomycetes</taxon>
        <taxon>Dothideomycetes incertae sedis</taxon>
        <taxon>Zopfiaceae</taxon>
        <taxon>Zopfia</taxon>
    </lineage>
</organism>
<proteinExistence type="predicted"/>
<dbReference type="OrthoDB" id="7464126at2759"/>
<dbReference type="Proteomes" id="UP000800200">
    <property type="component" value="Unassembled WGS sequence"/>
</dbReference>
<name>A0A6A6DV41_9PEZI</name>
<accession>A0A6A6DV41</accession>
<dbReference type="EMBL" id="ML994649">
    <property type="protein sequence ID" value="KAF2182262.1"/>
    <property type="molecule type" value="Genomic_DNA"/>
</dbReference>
<reference evidence="1" key="1">
    <citation type="journal article" date="2020" name="Stud. Mycol.">
        <title>101 Dothideomycetes genomes: a test case for predicting lifestyles and emergence of pathogens.</title>
        <authorList>
            <person name="Haridas S."/>
            <person name="Albert R."/>
            <person name="Binder M."/>
            <person name="Bloem J."/>
            <person name="Labutti K."/>
            <person name="Salamov A."/>
            <person name="Andreopoulos B."/>
            <person name="Baker S."/>
            <person name="Barry K."/>
            <person name="Bills G."/>
            <person name="Bluhm B."/>
            <person name="Cannon C."/>
            <person name="Castanera R."/>
            <person name="Culley D."/>
            <person name="Daum C."/>
            <person name="Ezra D."/>
            <person name="Gonzalez J."/>
            <person name="Henrissat B."/>
            <person name="Kuo A."/>
            <person name="Liang C."/>
            <person name="Lipzen A."/>
            <person name="Lutzoni F."/>
            <person name="Magnuson J."/>
            <person name="Mondo S."/>
            <person name="Nolan M."/>
            <person name="Ohm R."/>
            <person name="Pangilinan J."/>
            <person name="Park H.-J."/>
            <person name="Ramirez L."/>
            <person name="Alfaro M."/>
            <person name="Sun H."/>
            <person name="Tritt A."/>
            <person name="Yoshinaga Y."/>
            <person name="Zwiers L.-H."/>
            <person name="Turgeon B."/>
            <person name="Goodwin S."/>
            <person name="Spatafora J."/>
            <person name="Crous P."/>
            <person name="Grigoriev I."/>
        </authorList>
    </citation>
    <scope>NUCLEOTIDE SEQUENCE</scope>
    <source>
        <strain evidence="1">CBS 207.26</strain>
    </source>
</reference>
<evidence type="ECO:0000313" key="1">
    <source>
        <dbReference type="EMBL" id="KAF2182262.1"/>
    </source>
</evidence>
<sequence>MSFGLSISDIITLTQLTARTYNDWKKACGEYASITCDLAVLQTLLMRVEAETEAPNSLFAHNPDDLKGWRTLYKGCRSLVAELEEILNKYKSLGTSRRRNWDRIRMNHKNLDSLSRQLVKQIACLSAFVSVLGISSQARVENEVFPKLLQRMDYIAAQIRNGSASSSTALTTYDNDDKAVWREFRRDMISAGIRSGDIHKYSAALRTYLARLQREGLLDEEESPKTNINRYLKSYRIPH</sequence>
<gene>
    <name evidence="1" type="ORF">K469DRAFT_587173</name>
</gene>
<dbReference type="AlphaFoldDB" id="A0A6A6DV41"/>
<evidence type="ECO:0000313" key="2">
    <source>
        <dbReference type="Proteomes" id="UP000800200"/>
    </source>
</evidence>
<protein>
    <recommendedName>
        <fullName evidence="3">Fungal N-terminal domain-containing protein</fullName>
    </recommendedName>
</protein>
<evidence type="ECO:0008006" key="3">
    <source>
        <dbReference type="Google" id="ProtNLM"/>
    </source>
</evidence>
<keyword evidence="2" id="KW-1185">Reference proteome</keyword>